<feature type="non-terminal residue" evidence="1">
    <location>
        <position position="61"/>
    </location>
</feature>
<organism evidence="1 2">
    <name type="scientific">Datura stramonium</name>
    <name type="common">Jimsonweed</name>
    <name type="synonym">Common thornapple</name>
    <dbReference type="NCBI Taxonomy" id="4076"/>
    <lineage>
        <taxon>Eukaryota</taxon>
        <taxon>Viridiplantae</taxon>
        <taxon>Streptophyta</taxon>
        <taxon>Embryophyta</taxon>
        <taxon>Tracheophyta</taxon>
        <taxon>Spermatophyta</taxon>
        <taxon>Magnoliopsida</taxon>
        <taxon>eudicotyledons</taxon>
        <taxon>Gunneridae</taxon>
        <taxon>Pentapetalae</taxon>
        <taxon>asterids</taxon>
        <taxon>lamiids</taxon>
        <taxon>Solanales</taxon>
        <taxon>Solanaceae</taxon>
        <taxon>Solanoideae</taxon>
        <taxon>Datureae</taxon>
        <taxon>Datura</taxon>
    </lineage>
</organism>
<proteinExistence type="predicted"/>
<evidence type="ECO:0000313" key="2">
    <source>
        <dbReference type="Proteomes" id="UP000823775"/>
    </source>
</evidence>
<gene>
    <name evidence="1" type="ORF">HAX54_010627</name>
</gene>
<name>A0ABS8RXH5_DATST</name>
<sequence>MEAATRGPIIRVVSVVLSPEVKVVREARVQLKLYVVQTLGIRAVVADRVSGIFSSTIFRQM</sequence>
<comment type="caution">
    <text evidence="1">The sequence shown here is derived from an EMBL/GenBank/DDBJ whole genome shotgun (WGS) entry which is preliminary data.</text>
</comment>
<reference evidence="1 2" key="1">
    <citation type="journal article" date="2021" name="BMC Genomics">
        <title>Datura genome reveals duplications of psychoactive alkaloid biosynthetic genes and high mutation rate following tissue culture.</title>
        <authorList>
            <person name="Rajewski A."/>
            <person name="Carter-House D."/>
            <person name="Stajich J."/>
            <person name="Litt A."/>
        </authorList>
    </citation>
    <scope>NUCLEOTIDE SEQUENCE [LARGE SCALE GENOMIC DNA]</scope>
    <source>
        <strain evidence="1">AR-01</strain>
    </source>
</reference>
<evidence type="ECO:0000313" key="1">
    <source>
        <dbReference type="EMBL" id="MCD7451274.1"/>
    </source>
</evidence>
<dbReference type="Proteomes" id="UP000823775">
    <property type="component" value="Unassembled WGS sequence"/>
</dbReference>
<accession>A0ABS8RXH5</accession>
<dbReference type="EMBL" id="JACEIK010000159">
    <property type="protein sequence ID" value="MCD7451274.1"/>
    <property type="molecule type" value="Genomic_DNA"/>
</dbReference>
<keyword evidence="2" id="KW-1185">Reference proteome</keyword>
<protein>
    <submittedName>
        <fullName evidence="1">Uncharacterized protein</fullName>
    </submittedName>
</protein>